<dbReference type="Proteomes" id="UP000036867">
    <property type="component" value="Unassembled WGS sequence"/>
</dbReference>
<evidence type="ECO:0000259" key="4">
    <source>
        <dbReference type="SMART" id="SM00797"/>
    </source>
</evidence>
<dbReference type="RefSeq" id="WP_053415336.1">
    <property type="nucleotide sequence ID" value="NZ_LILB01000001.1"/>
</dbReference>
<dbReference type="PANTHER" id="PTHR43309:SF5">
    <property type="entry name" value="5-OXOPROLINASE SUBUNIT C"/>
    <property type="match status" value="1"/>
</dbReference>
<gene>
    <name evidence="5" type="ORF">AMD00_01505</name>
</gene>
<evidence type="ECO:0000313" key="5">
    <source>
        <dbReference type="EMBL" id="KOO51210.1"/>
    </source>
</evidence>
<dbReference type="SMART" id="SM00797">
    <property type="entry name" value="AHS2"/>
    <property type="match status" value="1"/>
</dbReference>
<dbReference type="GO" id="GO:0005524">
    <property type="term" value="F:ATP binding"/>
    <property type="evidence" value="ECO:0007669"/>
    <property type="project" value="UniProtKB-KW"/>
</dbReference>
<dbReference type="SUPFAM" id="SSF50891">
    <property type="entry name" value="Cyclophilin-like"/>
    <property type="match status" value="1"/>
</dbReference>
<dbReference type="EMBL" id="LILB01000001">
    <property type="protein sequence ID" value="KOO51210.1"/>
    <property type="molecule type" value="Genomic_DNA"/>
</dbReference>
<evidence type="ECO:0000256" key="2">
    <source>
        <dbReference type="ARBA" id="ARBA00022801"/>
    </source>
</evidence>
<sequence>MTVTVVKPGLLTTIQDLGRFGSQKYGVIVSGAMDAYSLRIANILVGNLESEAVLEVSLFGTVLQFNDDHLIALTGGDLTATINNEPAPLWRPFIVKKGDLLKFKRAHKGCRAYVSFAGGIQVPTVMNSKSTYLKAGMGGFEGRALQKQDEIKIGPYTKSNKEIHQYAIQLVGPASWSVNYNELISLKQQQTIRVMPGTEWDSFTTESQHCLTNNPYTLSTEADRMGYRFEGPALSLTEKFELLSEAVTFGTVQIPPSGKPIILMADRQTTGGYPKMVQVITADLASLAQLQTGAKIRFRLVTLEEAQQALIAKEQKIKTIATAIRCSAKLS</sequence>
<dbReference type="GeneID" id="301134797"/>
<dbReference type="STRING" id="263475.AMD00_01505"/>
<dbReference type="Gene3D" id="2.40.100.10">
    <property type="entry name" value="Cyclophilin-like"/>
    <property type="match status" value="1"/>
</dbReference>
<dbReference type="NCBIfam" id="TIGR00724">
    <property type="entry name" value="urea_amlyse_rel"/>
    <property type="match status" value="1"/>
</dbReference>
<protein>
    <submittedName>
        <fullName evidence="5">KipI antagonist</fullName>
    </submittedName>
</protein>
<dbReference type="OrthoDB" id="9782422at2"/>
<comment type="caution">
    <text evidence="5">The sequence shown here is derived from an EMBL/GenBank/DDBJ whole genome shotgun (WGS) entry which is preliminary data.</text>
</comment>
<feature type="domain" description="Carboxyltransferase" evidence="4">
    <location>
        <begin position="24"/>
        <end position="316"/>
    </location>
</feature>
<keyword evidence="1" id="KW-0547">Nucleotide-binding</keyword>
<keyword evidence="6" id="KW-1185">Reference proteome</keyword>
<dbReference type="PATRIC" id="fig|263475.3.peg.615"/>
<evidence type="ECO:0000256" key="1">
    <source>
        <dbReference type="ARBA" id="ARBA00022741"/>
    </source>
</evidence>
<reference evidence="6" key="1">
    <citation type="submission" date="2015-08" db="EMBL/GenBank/DDBJ databases">
        <title>Fjat-10028 dsm 16317.</title>
        <authorList>
            <person name="Liu B."/>
            <person name="Wang J."/>
            <person name="Zhu Y."/>
            <person name="Liu G."/>
            <person name="Chen Q."/>
            <person name="Chen Z."/>
            <person name="Lan J."/>
            <person name="Che J."/>
            <person name="Ge C."/>
            <person name="Shi H."/>
            <person name="Pan Z."/>
            <person name="Liu X."/>
        </authorList>
    </citation>
    <scope>NUCLEOTIDE SEQUENCE [LARGE SCALE GENOMIC DNA]</scope>
    <source>
        <strain evidence="6">DSM 16317</strain>
    </source>
</reference>
<accession>A0A0M0LJF5</accession>
<proteinExistence type="predicted"/>
<dbReference type="Pfam" id="PF02626">
    <property type="entry name" value="CT_A_B"/>
    <property type="match status" value="1"/>
</dbReference>
<keyword evidence="3" id="KW-0067">ATP-binding</keyword>
<dbReference type="PANTHER" id="PTHR43309">
    <property type="entry name" value="5-OXOPROLINASE SUBUNIT C"/>
    <property type="match status" value="1"/>
</dbReference>
<evidence type="ECO:0000256" key="3">
    <source>
        <dbReference type="ARBA" id="ARBA00022840"/>
    </source>
</evidence>
<evidence type="ECO:0000313" key="6">
    <source>
        <dbReference type="Proteomes" id="UP000036867"/>
    </source>
</evidence>
<dbReference type="InterPro" id="IPR029000">
    <property type="entry name" value="Cyclophilin-like_dom_sf"/>
</dbReference>
<dbReference type="InterPro" id="IPR052708">
    <property type="entry name" value="PxpC"/>
</dbReference>
<organism evidence="5 6">
    <name type="scientific">Viridibacillus arvi</name>
    <dbReference type="NCBI Taxonomy" id="263475"/>
    <lineage>
        <taxon>Bacteria</taxon>
        <taxon>Bacillati</taxon>
        <taxon>Bacillota</taxon>
        <taxon>Bacilli</taxon>
        <taxon>Bacillales</taxon>
        <taxon>Caryophanaceae</taxon>
        <taxon>Viridibacillus</taxon>
    </lineage>
</organism>
<dbReference type="GO" id="GO:0016787">
    <property type="term" value="F:hydrolase activity"/>
    <property type="evidence" value="ECO:0007669"/>
    <property type="project" value="UniProtKB-KW"/>
</dbReference>
<keyword evidence="2" id="KW-0378">Hydrolase</keyword>
<name>A0A0M0LJF5_9BACL</name>
<dbReference type="AlphaFoldDB" id="A0A0M0LJF5"/>
<dbReference type="InterPro" id="IPR003778">
    <property type="entry name" value="CT_A_B"/>
</dbReference>